<evidence type="ECO:0000256" key="3">
    <source>
        <dbReference type="ARBA" id="ARBA00022692"/>
    </source>
</evidence>
<feature type="transmembrane region" description="Helical" evidence="6">
    <location>
        <begin position="354"/>
        <end position="373"/>
    </location>
</feature>
<dbReference type="STRING" id="1227465.C463_15140"/>
<comment type="caution">
    <text evidence="7">The sequence shown here is derived from an EMBL/GenBank/DDBJ whole genome shotgun (WGS) entry which is preliminary data.</text>
</comment>
<feature type="transmembrane region" description="Helical" evidence="6">
    <location>
        <begin position="39"/>
        <end position="63"/>
    </location>
</feature>
<name>M0DZZ0_9EURY</name>
<feature type="transmembrane region" description="Helical" evidence="6">
    <location>
        <begin position="7"/>
        <end position="27"/>
    </location>
</feature>
<dbReference type="AlphaFoldDB" id="M0DZZ0"/>
<protein>
    <submittedName>
        <fullName evidence="7">Polysaccharide biosynthesis protein</fullName>
    </submittedName>
</protein>
<dbReference type="InterPro" id="IPR050833">
    <property type="entry name" value="Poly_Biosynth_Transport"/>
</dbReference>
<dbReference type="InterPro" id="IPR002797">
    <property type="entry name" value="Polysacc_synth"/>
</dbReference>
<feature type="transmembrane region" description="Helical" evidence="6">
    <location>
        <begin position="441"/>
        <end position="462"/>
    </location>
</feature>
<keyword evidence="5 6" id="KW-0472">Membrane</keyword>
<evidence type="ECO:0000256" key="1">
    <source>
        <dbReference type="ARBA" id="ARBA00004651"/>
    </source>
</evidence>
<evidence type="ECO:0000256" key="2">
    <source>
        <dbReference type="ARBA" id="ARBA00022475"/>
    </source>
</evidence>
<dbReference type="RefSeq" id="WP_008445227.1">
    <property type="nucleotide sequence ID" value="NZ_AOJK01000072.1"/>
</dbReference>
<proteinExistence type="predicted"/>
<feature type="transmembrane region" description="Helical" evidence="6">
    <location>
        <begin position="315"/>
        <end position="334"/>
    </location>
</feature>
<accession>M0DZZ0</accession>
<comment type="subcellular location">
    <subcellularLocation>
        <location evidence="1">Cell membrane</location>
        <topology evidence="1">Multi-pass membrane protein</topology>
    </subcellularLocation>
</comment>
<evidence type="ECO:0000256" key="5">
    <source>
        <dbReference type="ARBA" id="ARBA00023136"/>
    </source>
</evidence>
<keyword evidence="4 6" id="KW-1133">Transmembrane helix</keyword>
<dbReference type="EMBL" id="AOJK01000072">
    <property type="protein sequence ID" value="ELZ40267.1"/>
    <property type="molecule type" value="Genomic_DNA"/>
</dbReference>
<feature type="transmembrane region" description="Helical" evidence="6">
    <location>
        <begin position="379"/>
        <end position="397"/>
    </location>
</feature>
<keyword evidence="8" id="KW-1185">Reference proteome</keyword>
<feature type="transmembrane region" description="Helical" evidence="6">
    <location>
        <begin position="75"/>
        <end position="97"/>
    </location>
</feature>
<evidence type="ECO:0000256" key="6">
    <source>
        <dbReference type="SAM" id="Phobius"/>
    </source>
</evidence>
<keyword evidence="3 6" id="KW-0812">Transmembrane</keyword>
<dbReference type="PANTHER" id="PTHR30250:SF28">
    <property type="entry name" value="POLYSACCHARIDE BIOSYNTHESIS PROTEIN"/>
    <property type="match status" value="1"/>
</dbReference>
<dbReference type="GO" id="GO:0005886">
    <property type="term" value="C:plasma membrane"/>
    <property type="evidence" value="ECO:0007669"/>
    <property type="project" value="UniProtKB-SubCell"/>
</dbReference>
<sequence>MKLGQISAISFISQVIGAVVGFVATLYVARTIGAEPLGIYNLALALVSWISIAGTIGFSGAISKRVSEGSEKGEFAVAGATIVIFLFILLAVGFLIARPYLNDYVGFPTTGFLILILFGNLASATVNPLLVGLQLVHLRDILSTVRVFIRSTLHIGLVVVGLGVTGLFIGHIVAYLLIISIGGYVVVRKLPELSRPEKQHFRSLRDFAKYAWIGRLRGRMFNYTDVIVLGFFVPQSLIGIYSVAWNIGTFLTIFTGSLQSTLYPALSKISAKDDVQAVKDIVEQSLTYGGLFLIPGLFGGELLGERLLRIYGPEFTQGTTILSILILANVVMGYQSQLLNTLNGIDRPDLAFRVNGTFVVTNLILNVILVYLYGWLGAAVATATSASISLIIAYRYVTAIINFDFPVMVITKQFIAAGIMTGFIHSFLWAEKIYGVLNHNLVLVIMLVPSGAGVYFLSLLWISHEFRETVSQNLPDRVPLS</sequence>
<reference evidence="7 8" key="1">
    <citation type="journal article" date="2014" name="PLoS Genet.">
        <title>Phylogenetically driven sequencing of extremely halophilic archaea reveals strategies for static and dynamic osmo-response.</title>
        <authorList>
            <person name="Becker E.A."/>
            <person name="Seitzer P.M."/>
            <person name="Tritt A."/>
            <person name="Larsen D."/>
            <person name="Krusor M."/>
            <person name="Yao A.I."/>
            <person name="Wu D."/>
            <person name="Madern D."/>
            <person name="Eisen J.A."/>
            <person name="Darling A.E."/>
            <person name="Facciotti M.T."/>
        </authorList>
    </citation>
    <scope>NUCLEOTIDE SEQUENCE [LARGE SCALE GENOMIC DNA]</scope>
    <source>
        <strain evidence="7 8">DSM 19288</strain>
    </source>
</reference>
<dbReference type="PATRIC" id="fig|1227465.4.peg.2926"/>
<dbReference type="Proteomes" id="UP000011586">
    <property type="component" value="Unassembled WGS sequence"/>
</dbReference>
<organism evidence="7 8">
    <name type="scientific">Halorubrum californiense DSM 19288</name>
    <dbReference type="NCBI Taxonomy" id="1227465"/>
    <lineage>
        <taxon>Archaea</taxon>
        <taxon>Methanobacteriati</taxon>
        <taxon>Methanobacteriota</taxon>
        <taxon>Stenosarchaea group</taxon>
        <taxon>Halobacteria</taxon>
        <taxon>Halobacteriales</taxon>
        <taxon>Haloferacaceae</taxon>
        <taxon>Halorubrum</taxon>
    </lineage>
</organism>
<feature type="transmembrane region" description="Helical" evidence="6">
    <location>
        <begin position="409"/>
        <end position="429"/>
    </location>
</feature>
<feature type="transmembrane region" description="Helical" evidence="6">
    <location>
        <begin position="220"/>
        <end position="241"/>
    </location>
</feature>
<keyword evidence="2" id="KW-1003">Cell membrane</keyword>
<evidence type="ECO:0000313" key="7">
    <source>
        <dbReference type="EMBL" id="ELZ40267.1"/>
    </source>
</evidence>
<evidence type="ECO:0000313" key="8">
    <source>
        <dbReference type="Proteomes" id="UP000011586"/>
    </source>
</evidence>
<dbReference type="Pfam" id="PF01943">
    <property type="entry name" value="Polysacc_synt"/>
    <property type="match status" value="1"/>
</dbReference>
<dbReference type="PANTHER" id="PTHR30250">
    <property type="entry name" value="PST FAMILY PREDICTED COLANIC ACID TRANSPORTER"/>
    <property type="match status" value="1"/>
</dbReference>
<feature type="transmembrane region" description="Helical" evidence="6">
    <location>
        <begin position="109"/>
        <end position="133"/>
    </location>
</feature>
<evidence type="ECO:0000256" key="4">
    <source>
        <dbReference type="ARBA" id="ARBA00022989"/>
    </source>
</evidence>
<dbReference type="OrthoDB" id="112053at2157"/>
<gene>
    <name evidence="7" type="ORF">C463_15140</name>
</gene>